<organism evidence="6 7">
    <name type="scientific">Oceaniferula marina</name>
    <dbReference type="NCBI Taxonomy" id="2748318"/>
    <lineage>
        <taxon>Bacteria</taxon>
        <taxon>Pseudomonadati</taxon>
        <taxon>Verrucomicrobiota</taxon>
        <taxon>Verrucomicrobiia</taxon>
        <taxon>Verrucomicrobiales</taxon>
        <taxon>Verrucomicrobiaceae</taxon>
        <taxon>Oceaniferula</taxon>
    </lineage>
</organism>
<gene>
    <name evidence="6" type="ORF">HW115_06900</name>
</gene>
<evidence type="ECO:0000256" key="3">
    <source>
        <dbReference type="ARBA" id="ARBA00022801"/>
    </source>
</evidence>
<dbReference type="InterPro" id="IPR001940">
    <property type="entry name" value="Peptidase_S1C"/>
</dbReference>
<dbReference type="GO" id="GO:0004252">
    <property type="term" value="F:serine-type endopeptidase activity"/>
    <property type="evidence" value="ECO:0007669"/>
    <property type="project" value="InterPro"/>
</dbReference>
<feature type="signal peptide" evidence="4">
    <location>
        <begin position="1"/>
        <end position="20"/>
    </location>
</feature>
<dbReference type="PROSITE" id="PS50106">
    <property type="entry name" value="PDZ"/>
    <property type="match status" value="1"/>
</dbReference>
<keyword evidence="4" id="KW-0732">Signal</keyword>
<evidence type="ECO:0000313" key="6">
    <source>
        <dbReference type="EMBL" id="NWK55332.1"/>
    </source>
</evidence>
<evidence type="ECO:0000256" key="4">
    <source>
        <dbReference type="SAM" id="SignalP"/>
    </source>
</evidence>
<dbReference type="AlphaFoldDB" id="A0A851GEK0"/>
<dbReference type="PRINTS" id="PR00834">
    <property type="entry name" value="PROTEASES2C"/>
</dbReference>
<dbReference type="Proteomes" id="UP000557872">
    <property type="component" value="Unassembled WGS sequence"/>
</dbReference>
<comment type="caution">
    <text evidence="6">The sequence shown here is derived from an EMBL/GenBank/DDBJ whole genome shotgun (WGS) entry which is preliminary data.</text>
</comment>
<name>A0A851GEK0_9BACT</name>
<evidence type="ECO:0000259" key="5">
    <source>
        <dbReference type="PROSITE" id="PS50106"/>
    </source>
</evidence>
<dbReference type="EMBL" id="JACBAZ010000002">
    <property type="protein sequence ID" value="NWK55332.1"/>
    <property type="molecule type" value="Genomic_DNA"/>
</dbReference>
<dbReference type="SMART" id="SM00228">
    <property type="entry name" value="PDZ"/>
    <property type="match status" value="1"/>
</dbReference>
<comment type="similarity">
    <text evidence="1">Belongs to the peptidase S1C family.</text>
</comment>
<dbReference type="Gene3D" id="2.40.10.120">
    <property type="match status" value="1"/>
</dbReference>
<sequence>MSFRLSAITLTAIASLTASGWGAPDPILSLSDLKSLQANIKQVSKKVMPATVSVFSAKNGASGSGVIVSKDGLILTAGHVVRGAEEMTVIFPDGSQAKGKVLGANYTRDAAMIQITDKGPWPYAPIGHSGKLKTGDPVIALGHAGGYDPVRTPPVRFGRVISTDRQGFINTDCTLIGGDSGGPLFDLQGRVIAIHSSIGYSHKINNHSGIDGFRKDWDKLKSGETWGRLGSSSLDDPDNPVIGIFTAHSRNGGVVITNVIKGGPAFKAGLRGGDIIRSINGNEIRNQRRLSAIIFQFKPGDTVKIRVTRGEDSLTRNVTIGRKGDLQ</sequence>
<feature type="domain" description="PDZ" evidence="5">
    <location>
        <begin position="231"/>
        <end position="311"/>
    </location>
</feature>
<dbReference type="Pfam" id="PF13365">
    <property type="entry name" value="Trypsin_2"/>
    <property type="match status" value="1"/>
</dbReference>
<dbReference type="CDD" id="cd06779">
    <property type="entry name" value="cpPDZ_Deg_HtrA-like"/>
    <property type="match status" value="1"/>
</dbReference>
<keyword evidence="2" id="KW-0645">Protease</keyword>
<dbReference type="RefSeq" id="WP_178931852.1">
    <property type="nucleotide sequence ID" value="NZ_JACBAZ010000002.1"/>
</dbReference>
<dbReference type="SUPFAM" id="SSF50494">
    <property type="entry name" value="Trypsin-like serine proteases"/>
    <property type="match status" value="1"/>
</dbReference>
<dbReference type="InterPro" id="IPR036034">
    <property type="entry name" value="PDZ_sf"/>
</dbReference>
<evidence type="ECO:0000313" key="7">
    <source>
        <dbReference type="Proteomes" id="UP000557872"/>
    </source>
</evidence>
<evidence type="ECO:0000256" key="2">
    <source>
        <dbReference type="ARBA" id="ARBA00022670"/>
    </source>
</evidence>
<dbReference type="InterPro" id="IPR009003">
    <property type="entry name" value="Peptidase_S1_PA"/>
</dbReference>
<dbReference type="PANTHER" id="PTHR22939">
    <property type="entry name" value="SERINE PROTEASE FAMILY S1C HTRA-RELATED"/>
    <property type="match status" value="1"/>
</dbReference>
<dbReference type="InterPro" id="IPR001478">
    <property type="entry name" value="PDZ"/>
</dbReference>
<evidence type="ECO:0000256" key="1">
    <source>
        <dbReference type="ARBA" id="ARBA00010541"/>
    </source>
</evidence>
<dbReference type="Gene3D" id="2.30.42.10">
    <property type="match status" value="1"/>
</dbReference>
<reference evidence="6 7" key="1">
    <citation type="submission" date="2020-07" db="EMBL/GenBank/DDBJ databases">
        <title>Roseicoccus Jingziensis gen. nov., sp. nov., isolated from coastal seawater.</title>
        <authorList>
            <person name="Feng X."/>
        </authorList>
    </citation>
    <scope>NUCLEOTIDE SEQUENCE [LARGE SCALE GENOMIC DNA]</scope>
    <source>
        <strain evidence="6 7">N1E253</strain>
    </source>
</reference>
<keyword evidence="7" id="KW-1185">Reference proteome</keyword>
<accession>A0A851GEK0</accession>
<feature type="chain" id="PRO_5032963368" evidence="4">
    <location>
        <begin position="21"/>
        <end position="327"/>
    </location>
</feature>
<dbReference type="SUPFAM" id="SSF50156">
    <property type="entry name" value="PDZ domain-like"/>
    <property type="match status" value="1"/>
</dbReference>
<dbReference type="GO" id="GO:0006508">
    <property type="term" value="P:proteolysis"/>
    <property type="evidence" value="ECO:0007669"/>
    <property type="project" value="UniProtKB-KW"/>
</dbReference>
<proteinExistence type="inferred from homology"/>
<dbReference type="Pfam" id="PF13180">
    <property type="entry name" value="PDZ_2"/>
    <property type="match status" value="1"/>
</dbReference>
<dbReference type="PANTHER" id="PTHR22939:SF129">
    <property type="entry name" value="SERINE PROTEASE HTRA2, MITOCHONDRIAL"/>
    <property type="match status" value="1"/>
</dbReference>
<keyword evidence="3" id="KW-0378">Hydrolase</keyword>
<protein>
    <submittedName>
        <fullName evidence="6">Trypsin-like peptidase domain-containing protein</fullName>
    </submittedName>
</protein>